<evidence type="ECO:0000313" key="2">
    <source>
        <dbReference type="Proteomes" id="UP000035086"/>
    </source>
</evidence>
<evidence type="ECO:0008006" key="3">
    <source>
        <dbReference type="Google" id="ProtNLM"/>
    </source>
</evidence>
<accession>A0ABM6FS08</accession>
<proteinExistence type="predicted"/>
<organism evidence="1 2">
    <name type="scientific">Pandoraea pulmonicola</name>
    <dbReference type="NCBI Taxonomy" id="93221"/>
    <lineage>
        <taxon>Bacteria</taxon>
        <taxon>Pseudomonadati</taxon>
        <taxon>Pseudomonadota</taxon>
        <taxon>Betaproteobacteria</taxon>
        <taxon>Burkholderiales</taxon>
        <taxon>Burkholderiaceae</taxon>
        <taxon>Pandoraea</taxon>
    </lineage>
</organism>
<keyword evidence="2" id="KW-1185">Reference proteome</keyword>
<name>A0ABM6FS08_PANPU</name>
<reference evidence="1" key="1">
    <citation type="submission" date="2016-11" db="EMBL/GenBank/DDBJ databases">
        <title>Complete Genome Sequencing of Pandoraea pulmonicola DSM 16583.</title>
        <authorList>
            <person name="Chan K.-G."/>
        </authorList>
    </citation>
    <scope>NUCLEOTIDE SEQUENCE</scope>
    <source>
        <strain evidence="1">DSM 16583</strain>
    </source>
</reference>
<dbReference type="EMBL" id="CP010310">
    <property type="protein sequence ID" value="APD13342.1"/>
    <property type="molecule type" value="Genomic_DNA"/>
</dbReference>
<dbReference type="Proteomes" id="UP000035086">
    <property type="component" value="Chromosome"/>
</dbReference>
<gene>
    <name evidence="1" type="ORF">RO07_25205</name>
</gene>
<sequence>MKFWVLATEFAQQIESVRKGIRFEFIRAHQHVDVPALDCRADAVNFGGFTHDVKVLVKCKCTRYSTYGNRMWVCDHQSPWRRIRIHVGTL</sequence>
<protein>
    <recommendedName>
        <fullName evidence="3">SWIM-type domain-containing protein</fullName>
    </recommendedName>
</protein>
<evidence type="ECO:0000313" key="1">
    <source>
        <dbReference type="EMBL" id="APD13342.1"/>
    </source>
</evidence>